<evidence type="ECO:0000256" key="4">
    <source>
        <dbReference type="ARBA" id="ARBA00022692"/>
    </source>
</evidence>
<keyword evidence="11" id="KW-1185">Reference proteome</keyword>
<name>A0ABT6LPX0_9ACTN</name>
<sequence length="163" mass="16550">MPLTIGMALVPKLAVRWSHRPRPVIGTGLALIGLGLLGASTADAGTPYWTYACWPLVISAGTGLSMPALTVGVVTSLPPHRTGLGSGLGTSARELGAALGVAVTGTILAAHPDLADGMAPALRTVALIVLAATALVIVGHRDRPTTRTIASGEERVLSRPSRP</sequence>
<organism evidence="10 11">
    <name type="scientific">Streptomyces pseudovenezuelae</name>
    <dbReference type="NCBI Taxonomy" id="67350"/>
    <lineage>
        <taxon>Bacteria</taxon>
        <taxon>Bacillati</taxon>
        <taxon>Actinomycetota</taxon>
        <taxon>Actinomycetes</taxon>
        <taxon>Kitasatosporales</taxon>
        <taxon>Streptomycetaceae</taxon>
        <taxon>Streptomyces</taxon>
        <taxon>Streptomyces aurantiacus group</taxon>
    </lineage>
</organism>
<protein>
    <submittedName>
        <fullName evidence="10">MFS family permease</fullName>
    </submittedName>
</protein>
<evidence type="ECO:0000256" key="2">
    <source>
        <dbReference type="ARBA" id="ARBA00022448"/>
    </source>
</evidence>
<evidence type="ECO:0000256" key="8">
    <source>
        <dbReference type="SAM" id="Phobius"/>
    </source>
</evidence>
<dbReference type="PANTHER" id="PTHR42718">
    <property type="entry name" value="MAJOR FACILITATOR SUPERFAMILY MULTIDRUG TRANSPORTER MFSC"/>
    <property type="match status" value="1"/>
</dbReference>
<evidence type="ECO:0000256" key="3">
    <source>
        <dbReference type="ARBA" id="ARBA00022475"/>
    </source>
</evidence>
<evidence type="ECO:0000256" key="7">
    <source>
        <dbReference type="ARBA" id="ARBA00023251"/>
    </source>
</evidence>
<dbReference type="Gene3D" id="1.20.1250.20">
    <property type="entry name" value="MFS general substrate transporter like domains"/>
    <property type="match status" value="1"/>
</dbReference>
<evidence type="ECO:0000259" key="9">
    <source>
        <dbReference type="PROSITE" id="PS50850"/>
    </source>
</evidence>
<keyword evidence="5 8" id="KW-1133">Transmembrane helix</keyword>
<dbReference type="PROSITE" id="PS50850">
    <property type="entry name" value="MFS"/>
    <property type="match status" value="1"/>
</dbReference>
<feature type="transmembrane region" description="Helical" evidence="8">
    <location>
        <begin position="118"/>
        <end position="138"/>
    </location>
</feature>
<comment type="caution">
    <text evidence="10">The sequence shown here is derived from an EMBL/GenBank/DDBJ whole genome shotgun (WGS) entry which is preliminary data.</text>
</comment>
<dbReference type="Proteomes" id="UP001160499">
    <property type="component" value="Unassembled WGS sequence"/>
</dbReference>
<feature type="transmembrane region" description="Helical" evidence="8">
    <location>
        <begin position="54"/>
        <end position="74"/>
    </location>
</feature>
<feature type="domain" description="Major facilitator superfamily (MFS) profile" evidence="9">
    <location>
        <begin position="1"/>
        <end position="144"/>
    </location>
</feature>
<reference evidence="10 11" key="1">
    <citation type="submission" date="2023-04" db="EMBL/GenBank/DDBJ databases">
        <title>Forest soil microbial communities from Buena Vista Peninsula, Colon Province, Panama.</title>
        <authorList>
            <person name="Bouskill N."/>
        </authorList>
    </citation>
    <scope>NUCLEOTIDE SEQUENCE [LARGE SCALE GENOMIC DNA]</scope>
    <source>
        <strain evidence="10 11">GGS1</strain>
    </source>
</reference>
<dbReference type="InterPro" id="IPR020846">
    <property type="entry name" value="MFS_dom"/>
</dbReference>
<dbReference type="InterPro" id="IPR036259">
    <property type="entry name" value="MFS_trans_sf"/>
</dbReference>
<keyword evidence="2" id="KW-0813">Transport</keyword>
<keyword evidence="7" id="KW-0046">Antibiotic resistance</keyword>
<keyword evidence="4 8" id="KW-0812">Transmembrane</keyword>
<dbReference type="EMBL" id="JARXVH010000007">
    <property type="protein sequence ID" value="MDH6217424.1"/>
    <property type="molecule type" value="Genomic_DNA"/>
</dbReference>
<evidence type="ECO:0000256" key="1">
    <source>
        <dbReference type="ARBA" id="ARBA00004651"/>
    </source>
</evidence>
<comment type="subcellular location">
    <subcellularLocation>
        <location evidence="1">Cell membrane</location>
        <topology evidence="1">Multi-pass membrane protein</topology>
    </subcellularLocation>
</comment>
<keyword evidence="6 8" id="KW-0472">Membrane</keyword>
<accession>A0ABT6LPX0</accession>
<dbReference type="SUPFAM" id="SSF103473">
    <property type="entry name" value="MFS general substrate transporter"/>
    <property type="match status" value="1"/>
</dbReference>
<feature type="transmembrane region" description="Helical" evidence="8">
    <location>
        <begin position="95"/>
        <end position="112"/>
    </location>
</feature>
<evidence type="ECO:0000313" key="10">
    <source>
        <dbReference type="EMBL" id="MDH6217424.1"/>
    </source>
</evidence>
<evidence type="ECO:0000256" key="6">
    <source>
        <dbReference type="ARBA" id="ARBA00023136"/>
    </source>
</evidence>
<evidence type="ECO:0000313" key="11">
    <source>
        <dbReference type="Proteomes" id="UP001160499"/>
    </source>
</evidence>
<proteinExistence type="predicted"/>
<gene>
    <name evidence="10" type="ORF">M2283_004752</name>
</gene>
<keyword evidence="3" id="KW-1003">Cell membrane</keyword>
<dbReference type="PANTHER" id="PTHR42718:SF46">
    <property type="entry name" value="BLR6921 PROTEIN"/>
    <property type="match status" value="1"/>
</dbReference>
<evidence type="ECO:0000256" key="5">
    <source>
        <dbReference type="ARBA" id="ARBA00022989"/>
    </source>
</evidence>